<dbReference type="InterPro" id="IPR005182">
    <property type="entry name" value="YdbS-like_PH"/>
</dbReference>
<gene>
    <name evidence="3" type="ORF">CLVI_15890</name>
</gene>
<reference evidence="3 4" key="1">
    <citation type="submission" date="2018-03" db="EMBL/GenBank/DDBJ databases">
        <title>Genome sequence of Clostridium vincentii DSM 10228.</title>
        <authorList>
            <person name="Poehlein A."/>
            <person name="Daniel R."/>
        </authorList>
    </citation>
    <scope>NUCLEOTIDE SEQUENCE [LARGE SCALE GENOMIC DNA]</scope>
    <source>
        <strain evidence="3 4">DSM 10228</strain>
    </source>
</reference>
<protein>
    <submittedName>
        <fullName evidence="3">Bacterial membrane flanked domain protein</fullName>
    </submittedName>
</protein>
<keyword evidence="1" id="KW-0472">Membrane</keyword>
<keyword evidence="1" id="KW-0812">Transmembrane</keyword>
<dbReference type="AlphaFoldDB" id="A0A2T0BFM2"/>
<dbReference type="Pfam" id="PF03703">
    <property type="entry name" value="bPH_2"/>
    <property type="match status" value="1"/>
</dbReference>
<evidence type="ECO:0000256" key="1">
    <source>
        <dbReference type="SAM" id="Phobius"/>
    </source>
</evidence>
<feature type="transmembrane region" description="Helical" evidence="1">
    <location>
        <begin position="16"/>
        <end position="39"/>
    </location>
</feature>
<dbReference type="EMBL" id="PVXQ01000014">
    <property type="protein sequence ID" value="PRR82622.1"/>
    <property type="molecule type" value="Genomic_DNA"/>
</dbReference>
<comment type="caution">
    <text evidence="3">The sequence shown here is derived from an EMBL/GenBank/DDBJ whole genome shotgun (WGS) entry which is preliminary data.</text>
</comment>
<dbReference type="RefSeq" id="WP_106059580.1">
    <property type="nucleotide sequence ID" value="NZ_PVXQ01000014.1"/>
</dbReference>
<dbReference type="OrthoDB" id="1750577at2"/>
<accession>A0A2T0BFM2</accession>
<dbReference type="Proteomes" id="UP000239471">
    <property type="component" value="Unassembled WGS sequence"/>
</dbReference>
<evidence type="ECO:0000259" key="2">
    <source>
        <dbReference type="Pfam" id="PF03703"/>
    </source>
</evidence>
<dbReference type="PANTHER" id="PTHR34473">
    <property type="entry name" value="UPF0699 TRANSMEMBRANE PROTEIN YDBS"/>
    <property type="match status" value="1"/>
</dbReference>
<feature type="transmembrane region" description="Helical" evidence="1">
    <location>
        <begin position="45"/>
        <end position="65"/>
    </location>
</feature>
<name>A0A2T0BFM2_9CLOT</name>
<dbReference type="PANTHER" id="PTHR34473:SF2">
    <property type="entry name" value="UPF0699 TRANSMEMBRANE PROTEIN YDBT"/>
    <property type="match status" value="1"/>
</dbReference>
<keyword evidence="1" id="KW-1133">Transmembrane helix</keyword>
<evidence type="ECO:0000313" key="3">
    <source>
        <dbReference type="EMBL" id="PRR82622.1"/>
    </source>
</evidence>
<organism evidence="3 4">
    <name type="scientific">Clostridium vincentii</name>
    <dbReference type="NCBI Taxonomy" id="52704"/>
    <lineage>
        <taxon>Bacteria</taxon>
        <taxon>Bacillati</taxon>
        <taxon>Bacillota</taxon>
        <taxon>Clostridia</taxon>
        <taxon>Eubacteriales</taxon>
        <taxon>Clostridiaceae</taxon>
        <taxon>Clostridium</taxon>
    </lineage>
</organism>
<evidence type="ECO:0000313" key="4">
    <source>
        <dbReference type="Proteomes" id="UP000239471"/>
    </source>
</evidence>
<sequence>MTERVYKKVNPSAIKLWIINGIISSLFTMGIAYAIYHFANIYVSYWPLAIGGLLSFLSIFVHPFIEYKQWKYCIAEDRVEFTHGVYYKSKNIIPISKIQHLEIIQGPIQKLFHLSSIEIYTAGASHKIEAILTAEADQIVESLNKSILISEIGE</sequence>
<proteinExistence type="predicted"/>
<feature type="domain" description="YdbS-like PH" evidence="2">
    <location>
        <begin position="67"/>
        <end position="141"/>
    </location>
</feature>
<keyword evidence="4" id="KW-1185">Reference proteome</keyword>